<proteinExistence type="inferred from homology"/>
<dbReference type="NCBIfam" id="TIGR00071">
    <property type="entry name" value="hisT_truA"/>
    <property type="match status" value="1"/>
</dbReference>
<dbReference type="InterPro" id="IPR020103">
    <property type="entry name" value="PsdUridine_synth_cat_dom_sf"/>
</dbReference>
<name>A0A6N3T3Q6_9PROT</name>
<organism evidence="10 12">
    <name type="scientific">Acetobacter indonesiensis</name>
    <dbReference type="NCBI Taxonomy" id="104101"/>
    <lineage>
        <taxon>Bacteria</taxon>
        <taxon>Pseudomonadati</taxon>
        <taxon>Pseudomonadota</taxon>
        <taxon>Alphaproteobacteria</taxon>
        <taxon>Acetobacterales</taxon>
        <taxon>Acetobacteraceae</taxon>
        <taxon>Acetobacter</taxon>
    </lineage>
</organism>
<dbReference type="Proteomes" id="UP000321104">
    <property type="component" value="Unassembled WGS sequence"/>
</dbReference>
<feature type="domain" description="Pseudouridine synthase I TruA alpha/beta" evidence="8">
    <location>
        <begin position="194"/>
        <end position="296"/>
    </location>
</feature>
<comment type="subunit">
    <text evidence="4">Homodimer.</text>
</comment>
<comment type="caution">
    <text evidence="10">The sequence shown here is derived from an EMBL/GenBank/DDBJ whole genome shotgun (WGS) entry which is preliminary data.</text>
</comment>
<keyword evidence="2 4" id="KW-0819">tRNA processing</keyword>
<evidence type="ECO:0000256" key="3">
    <source>
        <dbReference type="ARBA" id="ARBA00023235"/>
    </source>
</evidence>
<evidence type="ECO:0000313" key="10">
    <source>
        <dbReference type="EMBL" id="GEN02189.1"/>
    </source>
</evidence>
<dbReference type="GO" id="GO:0031119">
    <property type="term" value="P:tRNA pseudouridine synthesis"/>
    <property type="evidence" value="ECO:0007669"/>
    <property type="project" value="UniProtKB-UniRule"/>
</dbReference>
<comment type="function">
    <text evidence="4">Formation of pseudouridine at positions 38, 39 and 40 in the anticodon stem and loop of transfer RNAs.</text>
</comment>
<feature type="domain" description="Pseudouridine synthase I TruA alpha/beta" evidence="8">
    <location>
        <begin position="56"/>
        <end position="154"/>
    </location>
</feature>
<evidence type="ECO:0000256" key="5">
    <source>
        <dbReference type="PIRSR" id="PIRSR001430-1"/>
    </source>
</evidence>
<keyword evidence="3 4" id="KW-0413">Isomerase</keyword>
<dbReference type="EMBL" id="BAMW01000006">
    <property type="protein sequence ID" value="GAN62221.1"/>
    <property type="molecule type" value="Genomic_DNA"/>
</dbReference>
<protein>
    <recommendedName>
        <fullName evidence="4">tRNA pseudouridine synthase A</fullName>
        <ecNumber evidence="4">5.4.99.12</ecNumber>
    </recommendedName>
    <alternativeName>
        <fullName evidence="4">tRNA pseudouridine(38-40) synthase</fullName>
    </alternativeName>
    <alternativeName>
        <fullName evidence="4">tRNA pseudouridylate synthase I</fullName>
    </alternativeName>
    <alternativeName>
        <fullName evidence="4">tRNA-uridine isomerase I</fullName>
    </alternativeName>
</protein>
<evidence type="ECO:0000256" key="2">
    <source>
        <dbReference type="ARBA" id="ARBA00022694"/>
    </source>
</evidence>
<dbReference type="Gene3D" id="3.30.70.580">
    <property type="entry name" value="Pseudouridine synthase I, catalytic domain, N-terminal subdomain"/>
    <property type="match status" value="1"/>
</dbReference>
<comment type="catalytic activity">
    <reaction evidence="4 7">
        <text>uridine(38/39/40) in tRNA = pseudouridine(38/39/40) in tRNA</text>
        <dbReference type="Rhea" id="RHEA:22376"/>
        <dbReference type="Rhea" id="RHEA-COMP:10085"/>
        <dbReference type="Rhea" id="RHEA-COMP:10087"/>
        <dbReference type="ChEBI" id="CHEBI:65314"/>
        <dbReference type="ChEBI" id="CHEBI:65315"/>
        <dbReference type="EC" id="5.4.99.12"/>
    </reaction>
</comment>
<comment type="caution">
    <text evidence="4">Lacks conserved residue(s) required for the propagation of feature annotation.</text>
</comment>
<dbReference type="PIRSF" id="PIRSF001430">
    <property type="entry name" value="tRNA_psdUrid_synth"/>
    <property type="match status" value="1"/>
</dbReference>
<dbReference type="EC" id="5.4.99.12" evidence="4"/>
<dbReference type="CDD" id="cd02570">
    <property type="entry name" value="PseudoU_synth_EcTruA"/>
    <property type="match status" value="1"/>
</dbReference>
<evidence type="ECO:0000313" key="12">
    <source>
        <dbReference type="Proteomes" id="UP000321104"/>
    </source>
</evidence>
<dbReference type="InterPro" id="IPR020094">
    <property type="entry name" value="TruA/RsuA/RluB/E/F_N"/>
</dbReference>
<dbReference type="InterPro" id="IPR020095">
    <property type="entry name" value="PsdUridine_synth_TruA_C"/>
</dbReference>
<dbReference type="PANTHER" id="PTHR11142">
    <property type="entry name" value="PSEUDOURIDYLATE SYNTHASE"/>
    <property type="match status" value="1"/>
</dbReference>
<feature type="active site" description="Nucleophile" evidence="4 5">
    <location>
        <position position="100"/>
    </location>
</feature>
<dbReference type="AlphaFoldDB" id="A0A6N3T3Q6"/>
<evidence type="ECO:0000313" key="11">
    <source>
        <dbReference type="Proteomes" id="UP000032673"/>
    </source>
</evidence>
<reference evidence="10 12" key="2">
    <citation type="submission" date="2019-07" db="EMBL/GenBank/DDBJ databases">
        <title>Whole genome shotgun sequence of Acetobacter indonesiensis NBRC 16471.</title>
        <authorList>
            <person name="Hosoyama A."/>
            <person name="Uohara A."/>
            <person name="Ohji S."/>
            <person name="Ichikawa N."/>
        </authorList>
    </citation>
    <scope>NUCLEOTIDE SEQUENCE [LARGE SCALE GENOMIC DNA]</scope>
    <source>
        <strain evidence="10 12">NBRC 16471</strain>
    </source>
</reference>
<dbReference type="GO" id="GO:0160147">
    <property type="term" value="F:tRNA pseudouridine(38-40) synthase activity"/>
    <property type="evidence" value="ECO:0007669"/>
    <property type="project" value="UniProtKB-EC"/>
</dbReference>
<sequence length="302" mass="33295">MTANNSVPEGLLPVLGSVAQEQPHEMFLPEKRFEGPVHFEDGVDPASIQRWAVKIEYDGTGLVGWQKQSVGLSVQALLEKAATRMADGRRVTSITAGRTDSGVHATGQVAHLDFPADMSLAPHRVRDGLGYHLKPHAISVLEAARVGPEWSARFSATWRSYRYRILNRPARPALGASHMWHIRGTLDVERMQQAADYLIGAHDFTSFRATACQARSPFRSLDVLRIERHGEEVWVIAKARSFLHHQVRNMVGTLSLVGLHRWSPERVATALAACDRSAAGPTAPPEGLYLTGVGYDPDPFIE</sequence>
<dbReference type="SUPFAM" id="SSF55120">
    <property type="entry name" value="Pseudouridine synthase"/>
    <property type="match status" value="1"/>
</dbReference>
<evidence type="ECO:0000256" key="4">
    <source>
        <dbReference type="HAMAP-Rule" id="MF_00171"/>
    </source>
</evidence>
<keyword evidence="11" id="KW-1185">Reference proteome</keyword>
<accession>A0A6N3T3Q6</accession>
<feature type="binding site" evidence="4 6">
    <location>
        <position position="161"/>
    </location>
    <ligand>
        <name>substrate</name>
    </ligand>
</feature>
<dbReference type="PANTHER" id="PTHR11142:SF0">
    <property type="entry name" value="TRNA PSEUDOURIDINE SYNTHASE-LIKE 1"/>
    <property type="match status" value="1"/>
</dbReference>
<dbReference type="EMBL" id="BJXQ01000001">
    <property type="protein sequence ID" value="GEN02189.1"/>
    <property type="molecule type" value="Genomic_DNA"/>
</dbReference>
<evidence type="ECO:0000256" key="1">
    <source>
        <dbReference type="ARBA" id="ARBA00009375"/>
    </source>
</evidence>
<dbReference type="InterPro" id="IPR020097">
    <property type="entry name" value="PsdUridine_synth_TruA_a/b_dom"/>
</dbReference>
<dbReference type="GO" id="GO:0003723">
    <property type="term" value="F:RNA binding"/>
    <property type="evidence" value="ECO:0007669"/>
    <property type="project" value="InterPro"/>
</dbReference>
<evidence type="ECO:0000259" key="8">
    <source>
        <dbReference type="Pfam" id="PF01416"/>
    </source>
</evidence>
<gene>
    <name evidence="4 10" type="primary">truA</name>
    <name evidence="9" type="ORF">Abin_006_211</name>
    <name evidence="10" type="ORF">AIN02nite_02140</name>
</gene>
<dbReference type="InterPro" id="IPR001406">
    <property type="entry name" value="PsdUridine_synth_TruA"/>
</dbReference>
<dbReference type="Pfam" id="PF01416">
    <property type="entry name" value="PseudoU_synth_1"/>
    <property type="match status" value="2"/>
</dbReference>
<evidence type="ECO:0000256" key="7">
    <source>
        <dbReference type="RuleBase" id="RU003792"/>
    </source>
</evidence>
<evidence type="ECO:0000256" key="6">
    <source>
        <dbReference type="PIRSR" id="PIRSR001430-2"/>
    </source>
</evidence>
<evidence type="ECO:0000313" key="9">
    <source>
        <dbReference type="EMBL" id="GAN62221.1"/>
    </source>
</evidence>
<dbReference type="Proteomes" id="UP000032673">
    <property type="component" value="Unassembled WGS sequence"/>
</dbReference>
<dbReference type="HAMAP" id="MF_00171">
    <property type="entry name" value="TruA"/>
    <property type="match status" value="1"/>
</dbReference>
<reference evidence="9 11" key="1">
    <citation type="submission" date="2012-11" db="EMBL/GenBank/DDBJ databases">
        <title>Whole genome sequence of Acetobacter indonesiensis 5H-1.</title>
        <authorList>
            <person name="Azuma Y."/>
            <person name="Higashiura N."/>
            <person name="Hirakawa H."/>
            <person name="Matsushita K."/>
        </authorList>
    </citation>
    <scope>NUCLEOTIDE SEQUENCE [LARGE SCALE GENOMIC DNA]</scope>
    <source>
        <strain evidence="9 11">5H-1</strain>
    </source>
</reference>
<comment type="similarity">
    <text evidence="1 4 7">Belongs to the tRNA pseudouridine synthase TruA family.</text>
</comment>
<dbReference type="Gene3D" id="3.30.70.660">
    <property type="entry name" value="Pseudouridine synthase I, catalytic domain, C-terminal subdomain"/>
    <property type="match status" value="1"/>
</dbReference>